<keyword evidence="7 11" id="KW-0407">Ion channel</keyword>
<dbReference type="FunFam" id="1.10.287.70:FF:000350">
    <property type="entry name" value="Predicted protein"/>
    <property type="match status" value="1"/>
</dbReference>
<dbReference type="GO" id="GO:0001508">
    <property type="term" value="P:action potential"/>
    <property type="evidence" value="ECO:0007669"/>
    <property type="project" value="TreeGrafter"/>
</dbReference>
<reference evidence="11" key="1">
    <citation type="journal article" date="2023" name="G3 (Bethesda)">
        <title>Whole genome assembly and annotation of the endangered Caribbean coral Acropora cervicornis.</title>
        <authorList>
            <person name="Selwyn J.D."/>
            <person name="Vollmer S.V."/>
        </authorList>
    </citation>
    <scope>NUCLEOTIDE SEQUENCE</scope>
    <source>
        <strain evidence="11">K2</strain>
    </source>
</reference>
<dbReference type="InterPro" id="IPR013099">
    <property type="entry name" value="K_chnl_dom"/>
</dbReference>
<evidence type="ECO:0000256" key="7">
    <source>
        <dbReference type="ARBA" id="ARBA00023303"/>
    </source>
</evidence>
<dbReference type="GO" id="GO:0015276">
    <property type="term" value="F:ligand-gated monoatomic ion channel activity"/>
    <property type="evidence" value="ECO:0007669"/>
    <property type="project" value="InterPro"/>
</dbReference>
<accession>A0AAD9VE99</accession>
<evidence type="ECO:0000256" key="3">
    <source>
        <dbReference type="ARBA" id="ARBA00022692"/>
    </source>
</evidence>
<dbReference type="Gene3D" id="1.10.287.70">
    <property type="match status" value="1"/>
</dbReference>
<dbReference type="AlphaFoldDB" id="A0AAD9VE99"/>
<keyword evidence="4 8" id="KW-1133">Transmembrane helix</keyword>
<evidence type="ECO:0000256" key="2">
    <source>
        <dbReference type="ARBA" id="ARBA00022448"/>
    </source>
</evidence>
<evidence type="ECO:0000256" key="9">
    <source>
        <dbReference type="SAM" id="SignalP"/>
    </source>
</evidence>
<dbReference type="InterPro" id="IPR028325">
    <property type="entry name" value="VG_K_chnl"/>
</dbReference>
<keyword evidence="2" id="KW-0813">Transport</keyword>
<feature type="transmembrane region" description="Helical" evidence="8">
    <location>
        <begin position="206"/>
        <end position="227"/>
    </location>
</feature>
<evidence type="ECO:0000313" key="12">
    <source>
        <dbReference type="Proteomes" id="UP001249851"/>
    </source>
</evidence>
<keyword evidence="3 8" id="KW-0812">Transmembrane</keyword>
<dbReference type="Proteomes" id="UP001249851">
    <property type="component" value="Unassembled WGS sequence"/>
</dbReference>
<dbReference type="PANTHER" id="PTHR11537:SF252">
    <property type="entry name" value="POTASSIUM VOLTAGE-GATED CHANNEL PROTEIN SHAW"/>
    <property type="match status" value="1"/>
</dbReference>
<feature type="transmembrane region" description="Helical" evidence="8">
    <location>
        <begin position="272"/>
        <end position="294"/>
    </location>
</feature>
<dbReference type="SUPFAM" id="SSF53850">
    <property type="entry name" value="Periplasmic binding protein-like II"/>
    <property type="match status" value="1"/>
</dbReference>
<organism evidence="11 12">
    <name type="scientific">Acropora cervicornis</name>
    <name type="common">Staghorn coral</name>
    <dbReference type="NCBI Taxonomy" id="6130"/>
    <lineage>
        <taxon>Eukaryota</taxon>
        <taxon>Metazoa</taxon>
        <taxon>Cnidaria</taxon>
        <taxon>Anthozoa</taxon>
        <taxon>Hexacorallia</taxon>
        <taxon>Scleractinia</taxon>
        <taxon>Astrocoeniina</taxon>
        <taxon>Acroporidae</taxon>
        <taxon>Acropora</taxon>
    </lineage>
</organism>
<feature type="chain" id="PRO_5042291207" evidence="9">
    <location>
        <begin position="27"/>
        <end position="552"/>
    </location>
</feature>
<evidence type="ECO:0000256" key="8">
    <source>
        <dbReference type="SAM" id="Phobius"/>
    </source>
</evidence>
<keyword evidence="9" id="KW-0732">Signal</keyword>
<proteinExistence type="predicted"/>
<dbReference type="GO" id="GO:0008076">
    <property type="term" value="C:voltage-gated potassium channel complex"/>
    <property type="evidence" value="ECO:0007669"/>
    <property type="project" value="InterPro"/>
</dbReference>
<feature type="transmembrane region" description="Helical" evidence="8">
    <location>
        <begin position="445"/>
        <end position="468"/>
    </location>
</feature>
<comment type="subcellular location">
    <subcellularLocation>
        <location evidence="1">Membrane</location>
        <topology evidence="1">Multi-pass membrane protein</topology>
    </subcellularLocation>
</comment>
<dbReference type="PANTHER" id="PTHR11537">
    <property type="entry name" value="VOLTAGE-GATED POTASSIUM CHANNEL"/>
    <property type="match status" value="1"/>
</dbReference>
<reference evidence="11" key="2">
    <citation type="journal article" date="2023" name="Science">
        <title>Genomic signatures of disease resistance in endangered staghorn corals.</title>
        <authorList>
            <person name="Vollmer S.V."/>
            <person name="Selwyn J.D."/>
            <person name="Despard B.A."/>
            <person name="Roesel C.L."/>
        </authorList>
    </citation>
    <scope>NUCLEOTIDE SEQUENCE</scope>
    <source>
        <strain evidence="11">K2</strain>
    </source>
</reference>
<dbReference type="PRINTS" id="PR00169">
    <property type="entry name" value="KCHANNEL"/>
</dbReference>
<comment type="caution">
    <text evidence="11">The sequence shown here is derived from an EMBL/GenBank/DDBJ whole genome shotgun (WGS) entry which is preliminary data.</text>
</comment>
<evidence type="ECO:0000256" key="4">
    <source>
        <dbReference type="ARBA" id="ARBA00022989"/>
    </source>
</evidence>
<protein>
    <submittedName>
        <fullName evidence="11">Potassium channel protein YugO</fullName>
    </submittedName>
</protein>
<evidence type="ECO:0000256" key="5">
    <source>
        <dbReference type="ARBA" id="ARBA00023065"/>
    </source>
</evidence>
<name>A0AAD9VE99_ACRCE</name>
<sequence>MRFKANMLSLFLIAISVLEFSPVTKAIFLPYWSKRNLSDSSFYVPMTALAMENKRKSPELMYYADLAKNFSLDHRCDNGLALSIAWHPYPPYTIVYPQTKHKRTRGLAVDGMFPGILKAALSSCCHKNSTVLFGKLLKSVRNAENHIDEDTFDLTFPLYGYDSSANLFRDRAFIRVVTAPRVILMVHNEQPDTTRTHILISTIANAWPMLIFILVTASLSGIIIWFLDHTSNPGEFPPPFLRGSWEGFWWALVTMTTVGYGDRSPKSALGRVFCILWIITGVIIISIFTALVTASLSASTVKEFKIHGSKIGAVNGSEEFKLGVSMNADMKVFSHVLKVTKALLAHEIDGGLVDNYVLTHSHKLINKEPIRIERYVDHKIPYGVVLAKNSSRLEKCLRKFLFNHPQEVFEIIASNLVPLKNPTDNENQQLKAAEGLFYQEDIFTIVMYVGLGVAAVLFILGLGWEFFYRRPKIRNQRMQFTPIGTYVTSDEEVKLQACDNGNRAKLDDMITEYQLFHDRWIEGLKKLRDKEPATDQTVSGYNANGNEEMVRV</sequence>
<feature type="signal peptide" evidence="9">
    <location>
        <begin position="1"/>
        <end position="26"/>
    </location>
</feature>
<keyword evidence="12" id="KW-1185">Reference proteome</keyword>
<evidence type="ECO:0000259" key="10">
    <source>
        <dbReference type="Pfam" id="PF07885"/>
    </source>
</evidence>
<gene>
    <name evidence="11" type="ORF">P5673_004416</name>
</gene>
<evidence type="ECO:0000313" key="11">
    <source>
        <dbReference type="EMBL" id="KAK2570725.1"/>
    </source>
</evidence>
<keyword evidence="6 8" id="KW-0472">Membrane</keyword>
<feature type="domain" description="Potassium channel" evidence="10">
    <location>
        <begin position="242"/>
        <end position="295"/>
    </location>
</feature>
<evidence type="ECO:0000256" key="1">
    <source>
        <dbReference type="ARBA" id="ARBA00004141"/>
    </source>
</evidence>
<dbReference type="Pfam" id="PF07885">
    <property type="entry name" value="Ion_trans_2"/>
    <property type="match status" value="1"/>
</dbReference>
<dbReference type="EMBL" id="JARQWQ010000007">
    <property type="protein sequence ID" value="KAK2570725.1"/>
    <property type="molecule type" value="Genomic_DNA"/>
</dbReference>
<keyword evidence="5" id="KW-0406">Ion transport</keyword>
<dbReference type="GO" id="GO:0005251">
    <property type="term" value="F:delayed rectifier potassium channel activity"/>
    <property type="evidence" value="ECO:0007669"/>
    <property type="project" value="TreeGrafter"/>
</dbReference>
<evidence type="ECO:0000256" key="6">
    <source>
        <dbReference type="ARBA" id="ARBA00023136"/>
    </source>
</evidence>
<dbReference type="SUPFAM" id="SSF81324">
    <property type="entry name" value="Voltage-gated potassium channels"/>
    <property type="match status" value="1"/>
</dbReference>